<proteinExistence type="predicted"/>
<dbReference type="AlphaFoldDB" id="A0A8E2JCL8"/>
<organism evidence="3 4">
    <name type="scientific">Lepidopterella palustris CBS 459.81</name>
    <dbReference type="NCBI Taxonomy" id="1314670"/>
    <lineage>
        <taxon>Eukaryota</taxon>
        <taxon>Fungi</taxon>
        <taxon>Dikarya</taxon>
        <taxon>Ascomycota</taxon>
        <taxon>Pezizomycotina</taxon>
        <taxon>Dothideomycetes</taxon>
        <taxon>Pleosporomycetidae</taxon>
        <taxon>Mytilinidiales</taxon>
        <taxon>Argynnaceae</taxon>
        <taxon>Lepidopterella</taxon>
    </lineage>
</organism>
<accession>A0A8E2JCL8</accession>
<evidence type="ECO:0000259" key="2">
    <source>
        <dbReference type="Pfam" id="PF14420"/>
    </source>
</evidence>
<keyword evidence="4" id="KW-1185">Reference proteome</keyword>
<dbReference type="InterPro" id="IPR025676">
    <property type="entry name" value="Clr5_dom"/>
</dbReference>
<gene>
    <name evidence="3" type="ORF">K432DRAFT_427968</name>
</gene>
<evidence type="ECO:0000313" key="4">
    <source>
        <dbReference type="Proteomes" id="UP000250266"/>
    </source>
</evidence>
<feature type="compositionally biased region" description="Basic and acidic residues" evidence="1">
    <location>
        <begin position="128"/>
        <end position="137"/>
    </location>
</feature>
<evidence type="ECO:0000256" key="1">
    <source>
        <dbReference type="SAM" id="MobiDB-lite"/>
    </source>
</evidence>
<feature type="region of interest" description="Disordered" evidence="1">
    <location>
        <begin position="1"/>
        <end position="23"/>
    </location>
</feature>
<dbReference type="OrthoDB" id="3910313at2759"/>
<evidence type="ECO:0000313" key="3">
    <source>
        <dbReference type="EMBL" id="OCK77508.1"/>
    </source>
</evidence>
<protein>
    <recommendedName>
        <fullName evidence="2">Clr5 domain-containing protein</fullName>
    </recommendedName>
</protein>
<dbReference type="Proteomes" id="UP000250266">
    <property type="component" value="Unassembled WGS sequence"/>
</dbReference>
<feature type="region of interest" description="Disordered" evidence="1">
    <location>
        <begin position="124"/>
        <end position="176"/>
    </location>
</feature>
<sequence>MSNPQQLQWKEPPAPRPKPVSPQLWDERKEELCELFPKMKLDDLMAMMRTKHNFTPSRRQYVFQFKKWDLHKYNTANTINSTPSNYSACLSQTSSDQHRLISVRNKRERPRDLPMKRQKLSEYMAQRQHGEKPDQRVRVLQTGSSRDQTRTAGEAFPGSEDNKNPAIFDGQCRRDE</sequence>
<dbReference type="EMBL" id="KV745122">
    <property type="protein sequence ID" value="OCK77508.1"/>
    <property type="molecule type" value="Genomic_DNA"/>
</dbReference>
<name>A0A8E2JCL8_9PEZI</name>
<dbReference type="Pfam" id="PF14420">
    <property type="entry name" value="Clr5"/>
    <property type="match status" value="1"/>
</dbReference>
<feature type="domain" description="Clr5" evidence="2">
    <location>
        <begin position="22"/>
        <end position="72"/>
    </location>
</feature>
<reference evidence="3 4" key="1">
    <citation type="journal article" date="2016" name="Nat. Commun.">
        <title>Ectomycorrhizal ecology is imprinted in the genome of the dominant symbiotic fungus Cenococcum geophilum.</title>
        <authorList>
            <consortium name="DOE Joint Genome Institute"/>
            <person name="Peter M."/>
            <person name="Kohler A."/>
            <person name="Ohm R.A."/>
            <person name="Kuo A."/>
            <person name="Krutzmann J."/>
            <person name="Morin E."/>
            <person name="Arend M."/>
            <person name="Barry K.W."/>
            <person name="Binder M."/>
            <person name="Choi C."/>
            <person name="Clum A."/>
            <person name="Copeland A."/>
            <person name="Grisel N."/>
            <person name="Haridas S."/>
            <person name="Kipfer T."/>
            <person name="LaButti K."/>
            <person name="Lindquist E."/>
            <person name="Lipzen A."/>
            <person name="Maire R."/>
            <person name="Meier B."/>
            <person name="Mihaltcheva S."/>
            <person name="Molinier V."/>
            <person name="Murat C."/>
            <person name="Poggeler S."/>
            <person name="Quandt C.A."/>
            <person name="Sperisen C."/>
            <person name="Tritt A."/>
            <person name="Tisserant E."/>
            <person name="Crous P.W."/>
            <person name="Henrissat B."/>
            <person name="Nehls U."/>
            <person name="Egli S."/>
            <person name="Spatafora J.W."/>
            <person name="Grigoriev I.V."/>
            <person name="Martin F.M."/>
        </authorList>
    </citation>
    <scope>NUCLEOTIDE SEQUENCE [LARGE SCALE GENOMIC DNA]</scope>
    <source>
        <strain evidence="3 4">CBS 459.81</strain>
    </source>
</reference>